<dbReference type="VEuPathDB" id="AmoebaDB:DICPUDRAFT_93993"/>
<protein>
    <recommendedName>
        <fullName evidence="6">Aldehyde dehydrogenase domain-containing protein</fullName>
    </recommendedName>
</protein>
<dbReference type="RefSeq" id="XP_003285705.1">
    <property type="nucleotide sequence ID" value="XM_003285657.1"/>
</dbReference>
<evidence type="ECO:0000313" key="7">
    <source>
        <dbReference type="EMBL" id="EGC37766.1"/>
    </source>
</evidence>
<comment type="similarity">
    <text evidence="1 5">Belongs to the aldehyde dehydrogenase family.</text>
</comment>
<dbReference type="FunFam" id="3.40.309.10:FF:000012">
    <property type="entry name" value="Betaine aldehyde dehydrogenase"/>
    <property type="match status" value="1"/>
</dbReference>
<proteinExistence type="inferred from homology"/>
<dbReference type="PANTHER" id="PTHR43720:SF2">
    <property type="entry name" value="2-AMINOMUCONIC SEMIALDEHYDE DEHYDROGENASE"/>
    <property type="match status" value="1"/>
</dbReference>
<feature type="domain" description="Aldehyde dehydrogenase" evidence="6">
    <location>
        <begin position="19"/>
        <end position="481"/>
    </location>
</feature>
<dbReference type="KEGG" id="dpp:DICPUDRAFT_93993"/>
<dbReference type="FunFam" id="3.40.605.10:FF:000001">
    <property type="entry name" value="Aldehyde dehydrogenase 1"/>
    <property type="match status" value="1"/>
</dbReference>
<dbReference type="EMBL" id="GL870991">
    <property type="protein sequence ID" value="EGC37766.1"/>
    <property type="molecule type" value="Genomic_DNA"/>
</dbReference>
<dbReference type="OrthoDB" id="310895at2759"/>
<evidence type="ECO:0000259" key="6">
    <source>
        <dbReference type="Pfam" id="PF00171"/>
    </source>
</evidence>
<sequence length="486" mass="53738">MEHLKNFIGGEFLEPIDKNYIPNYNPSIGEIYSYVPDSNDKDIEAAVKAAKDAFPMWSSKSAQERSNIIYKVADELEKRLTEFSKAESKDQGKGVALSSTLDIPRSIANLRFFAGAILHHKDEAYHGVPTPNFINYTIKVPVGVVGLISPWNLPLYLMTWKLAPAIAVGNTVVVKPSEMTSMTSYLFAQVCKDAGLPDGVVNFVFGTGPNAGSPLVRHPSVPLISFTGGTKTGEIVQQQAAPFNKKLSLELGGKNPALIFEDCKFEECIEQTVRSSFYNQGEVCLCTSRIFVQDKIYDKFIKAFVEKTKAIIIGDPQLQTTQMGALISADHLKKIEYYVDLAKQEGGEILAGGKRAQVGEEGSPLRNGYFYEPTIIGGLTPTSRVMQEEIFGPVITICPFSTEQEVLGYANNVEYGLASTVWSQDIDRCNRVAKSIESGITWINCWMIRDLRTPFGGYKKSGIGREGGDYSIDFYTEQKNICMKIN</sequence>
<accession>F0ZE57</accession>
<name>F0ZE57_DICPU</name>
<dbReference type="PROSITE" id="PS00687">
    <property type="entry name" value="ALDEHYDE_DEHYDR_GLU"/>
    <property type="match status" value="1"/>
</dbReference>
<dbReference type="Proteomes" id="UP000001064">
    <property type="component" value="Unassembled WGS sequence"/>
</dbReference>
<dbReference type="GO" id="GO:0016620">
    <property type="term" value="F:oxidoreductase activity, acting on the aldehyde or oxo group of donors, NAD or NADP as acceptor"/>
    <property type="evidence" value="ECO:0000318"/>
    <property type="project" value="GO_Central"/>
</dbReference>
<dbReference type="PROSITE" id="PS00070">
    <property type="entry name" value="ALDEHYDE_DEHYDR_CYS"/>
    <property type="match status" value="1"/>
</dbReference>
<organism evidence="7 8">
    <name type="scientific">Dictyostelium purpureum</name>
    <name type="common">Slime mold</name>
    <dbReference type="NCBI Taxonomy" id="5786"/>
    <lineage>
        <taxon>Eukaryota</taxon>
        <taxon>Amoebozoa</taxon>
        <taxon>Evosea</taxon>
        <taxon>Eumycetozoa</taxon>
        <taxon>Dictyostelia</taxon>
        <taxon>Dictyosteliales</taxon>
        <taxon>Dictyosteliaceae</taxon>
        <taxon>Dictyostelium</taxon>
    </lineage>
</organism>
<gene>
    <name evidence="7" type="ORF">DICPUDRAFT_93993</name>
</gene>
<dbReference type="eggNOG" id="KOG2450">
    <property type="taxonomic scope" value="Eukaryota"/>
</dbReference>
<dbReference type="InterPro" id="IPR016161">
    <property type="entry name" value="Ald_DH/histidinol_DH"/>
</dbReference>
<keyword evidence="2 5" id="KW-0560">Oxidoreductase</keyword>
<dbReference type="GeneID" id="10499197"/>
<keyword evidence="8" id="KW-1185">Reference proteome</keyword>
<dbReference type="InterPro" id="IPR016162">
    <property type="entry name" value="Ald_DH_N"/>
</dbReference>
<dbReference type="PANTHER" id="PTHR43720">
    <property type="entry name" value="2-AMINOMUCONIC SEMIALDEHYDE DEHYDROGENASE"/>
    <property type="match status" value="1"/>
</dbReference>
<dbReference type="SUPFAM" id="SSF53720">
    <property type="entry name" value="ALDH-like"/>
    <property type="match status" value="1"/>
</dbReference>
<dbReference type="InterPro" id="IPR016160">
    <property type="entry name" value="Ald_DH_CS_CYS"/>
</dbReference>
<dbReference type="OMA" id="INGGPFN"/>
<keyword evidence="3" id="KW-0520">NAD</keyword>
<evidence type="ECO:0000313" key="8">
    <source>
        <dbReference type="Proteomes" id="UP000001064"/>
    </source>
</evidence>
<dbReference type="Gene3D" id="3.40.309.10">
    <property type="entry name" value="Aldehyde Dehydrogenase, Chain A, domain 2"/>
    <property type="match status" value="1"/>
</dbReference>
<dbReference type="AlphaFoldDB" id="F0ZE57"/>
<dbReference type="Pfam" id="PF00171">
    <property type="entry name" value="Aldedh"/>
    <property type="match status" value="1"/>
</dbReference>
<evidence type="ECO:0000256" key="4">
    <source>
        <dbReference type="PROSITE-ProRule" id="PRU10007"/>
    </source>
</evidence>
<evidence type="ECO:0000256" key="5">
    <source>
        <dbReference type="RuleBase" id="RU003345"/>
    </source>
</evidence>
<dbReference type="Gene3D" id="3.40.605.10">
    <property type="entry name" value="Aldehyde Dehydrogenase, Chain A, domain 1"/>
    <property type="match status" value="1"/>
</dbReference>
<dbReference type="STRING" id="5786.F0ZE57"/>
<evidence type="ECO:0000256" key="2">
    <source>
        <dbReference type="ARBA" id="ARBA00023002"/>
    </source>
</evidence>
<evidence type="ECO:0000256" key="1">
    <source>
        <dbReference type="ARBA" id="ARBA00009986"/>
    </source>
</evidence>
<feature type="active site" evidence="4">
    <location>
        <position position="250"/>
    </location>
</feature>
<dbReference type="CDD" id="cd07093">
    <property type="entry name" value="ALDH_F8_HMSADH"/>
    <property type="match status" value="1"/>
</dbReference>
<dbReference type="InterPro" id="IPR015590">
    <property type="entry name" value="Aldehyde_DH_dom"/>
</dbReference>
<evidence type="ECO:0000256" key="3">
    <source>
        <dbReference type="ARBA" id="ARBA00023027"/>
    </source>
</evidence>
<dbReference type="InterPro" id="IPR016163">
    <property type="entry name" value="Ald_DH_C"/>
</dbReference>
<dbReference type="InterPro" id="IPR029510">
    <property type="entry name" value="Ald_DH_CS_GLU"/>
</dbReference>
<reference evidence="8" key="1">
    <citation type="journal article" date="2011" name="Genome Biol.">
        <title>Comparative genomics of the social amoebae Dictyostelium discoideum and Dictyostelium purpureum.</title>
        <authorList>
            <consortium name="US DOE Joint Genome Institute (JGI-PGF)"/>
            <person name="Sucgang R."/>
            <person name="Kuo A."/>
            <person name="Tian X."/>
            <person name="Salerno W."/>
            <person name="Parikh A."/>
            <person name="Feasley C.L."/>
            <person name="Dalin E."/>
            <person name="Tu H."/>
            <person name="Huang E."/>
            <person name="Barry K."/>
            <person name="Lindquist E."/>
            <person name="Shapiro H."/>
            <person name="Bruce D."/>
            <person name="Schmutz J."/>
            <person name="Salamov A."/>
            <person name="Fey P."/>
            <person name="Gaudet P."/>
            <person name="Anjard C."/>
            <person name="Babu M.M."/>
            <person name="Basu S."/>
            <person name="Bushmanova Y."/>
            <person name="van der Wel H."/>
            <person name="Katoh-Kurasawa M."/>
            <person name="Dinh C."/>
            <person name="Coutinho P.M."/>
            <person name="Saito T."/>
            <person name="Elias M."/>
            <person name="Schaap P."/>
            <person name="Kay R.R."/>
            <person name="Henrissat B."/>
            <person name="Eichinger L."/>
            <person name="Rivero F."/>
            <person name="Putnam N.H."/>
            <person name="West C.M."/>
            <person name="Loomis W.F."/>
            <person name="Chisholm R.L."/>
            <person name="Shaulsky G."/>
            <person name="Strassmann J.E."/>
            <person name="Queller D.C."/>
            <person name="Kuspa A."/>
            <person name="Grigoriev I.V."/>
        </authorList>
    </citation>
    <scope>NUCLEOTIDE SEQUENCE [LARGE SCALE GENOMIC DNA]</scope>
    <source>
        <strain evidence="8">QSDP1</strain>
    </source>
</reference>
<dbReference type="InParanoid" id="F0ZE57"/>